<dbReference type="Proteomes" id="UP000294723">
    <property type="component" value="Unassembled WGS sequence"/>
</dbReference>
<dbReference type="InterPro" id="IPR051448">
    <property type="entry name" value="CdaR-like_regulators"/>
</dbReference>
<dbReference type="Pfam" id="PF17853">
    <property type="entry name" value="GGDEF_2"/>
    <property type="match status" value="1"/>
</dbReference>
<dbReference type="PANTHER" id="PTHR33744:SF1">
    <property type="entry name" value="DNA-BINDING TRANSCRIPTIONAL ACTIVATOR ADER"/>
    <property type="match status" value="1"/>
</dbReference>
<sequence length="400" mass="44204">MPVERDSYGGLLNDAAQDLVGRLTPVIERLTRRLEWVVEQQAQTLRERSPSYQPGHNRVPDDALLPSAQRNVDKTVRTLRDGRSPRPEQVDEAWVARERTEQGLPAGEMLDAYRLAHRVVRDTFVQIAVAQSVEPGAVMQGACLLWDTADAGASQLYEVRREFEIAIARCDEEQRMRFLHDLLRSGLDPSSLGESATSYGLELGRPYLAVRARPRGTTSLERLQSRLEAGTRHHGQAALLGIVDGEVVGVVPRRPDLGGVAATVGISGPAHLMEAGQSFRNASRMLDVAAQFDDVGVFDLNDLGLRVAMAGEPELGTLLVRRYLAPVEAQGDFGAELIATLREYFAAGRQITRTARTLGIHSNSLRYRLHRFEEIVGVSLEDPKVLTELWWALECSARTG</sequence>
<name>A0A4R5BCE2_9PSEU</name>
<organism evidence="5 6">
    <name type="scientific">Saccharopolyspora karakumensis</name>
    <dbReference type="NCBI Taxonomy" id="2530386"/>
    <lineage>
        <taxon>Bacteria</taxon>
        <taxon>Bacillati</taxon>
        <taxon>Actinomycetota</taxon>
        <taxon>Actinomycetes</taxon>
        <taxon>Pseudonocardiales</taxon>
        <taxon>Pseudonocardiaceae</taxon>
        <taxon>Saccharopolyspora</taxon>
    </lineage>
</organism>
<dbReference type="AlphaFoldDB" id="A0A4R5BCE2"/>
<evidence type="ECO:0000256" key="1">
    <source>
        <dbReference type="ARBA" id="ARBA00006754"/>
    </source>
</evidence>
<comment type="similarity">
    <text evidence="1">Belongs to the CdaR family.</text>
</comment>
<evidence type="ECO:0000259" key="2">
    <source>
        <dbReference type="Pfam" id="PF13556"/>
    </source>
</evidence>
<evidence type="ECO:0000259" key="3">
    <source>
        <dbReference type="Pfam" id="PF14361"/>
    </source>
</evidence>
<feature type="domain" description="CdaR GGDEF-like" evidence="4">
    <location>
        <begin position="190"/>
        <end position="288"/>
    </location>
</feature>
<comment type="caution">
    <text evidence="5">The sequence shown here is derived from an EMBL/GenBank/DDBJ whole genome shotgun (WGS) entry which is preliminary data.</text>
</comment>
<dbReference type="EMBL" id="SMLA01000078">
    <property type="protein sequence ID" value="TDD81434.1"/>
    <property type="molecule type" value="Genomic_DNA"/>
</dbReference>
<dbReference type="PANTHER" id="PTHR33744">
    <property type="entry name" value="CARBOHYDRATE DIACID REGULATOR"/>
    <property type="match status" value="1"/>
</dbReference>
<evidence type="ECO:0000313" key="6">
    <source>
        <dbReference type="Proteomes" id="UP000294723"/>
    </source>
</evidence>
<dbReference type="InterPro" id="IPR041522">
    <property type="entry name" value="CdaR_GGDEF"/>
</dbReference>
<dbReference type="Gene3D" id="1.10.10.2840">
    <property type="entry name" value="PucR C-terminal helix-turn-helix domain"/>
    <property type="match status" value="1"/>
</dbReference>
<gene>
    <name evidence="5" type="ORF">E1202_29045</name>
</gene>
<dbReference type="Pfam" id="PF14361">
    <property type="entry name" value="RsbRD_N"/>
    <property type="match status" value="1"/>
</dbReference>
<dbReference type="RefSeq" id="WP_132686517.1">
    <property type="nucleotide sequence ID" value="NZ_SMLA01000078.1"/>
</dbReference>
<proteinExistence type="inferred from homology"/>
<dbReference type="InterPro" id="IPR025736">
    <property type="entry name" value="PucR_C-HTH_dom"/>
</dbReference>
<evidence type="ECO:0000259" key="4">
    <source>
        <dbReference type="Pfam" id="PF17853"/>
    </source>
</evidence>
<feature type="domain" description="RsbT co-antagonist protein RsbRD N-terminal" evidence="3">
    <location>
        <begin position="38"/>
        <end position="175"/>
    </location>
</feature>
<dbReference type="InterPro" id="IPR025751">
    <property type="entry name" value="RsbRD_N_dom"/>
</dbReference>
<dbReference type="InterPro" id="IPR042070">
    <property type="entry name" value="PucR_C-HTH_sf"/>
</dbReference>
<feature type="domain" description="PucR C-terminal helix-turn-helix" evidence="2">
    <location>
        <begin position="337"/>
        <end position="394"/>
    </location>
</feature>
<dbReference type="Pfam" id="PF13556">
    <property type="entry name" value="HTH_30"/>
    <property type="match status" value="1"/>
</dbReference>
<evidence type="ECO:0000313" key="5">
    <source>
        <dbReference type="EMBL" id="TDD81434.1"/>
    </source>
</evidence>
<keyword evidence="6" id="KW-1185">Reference proteome</keyword>
<protein>
    <submittedName>
        <fullName evidence="5">PucR family transcriptional regulator</fullName>
    </submittedName>
</protein>
<accession>A0A4R5BCE2</accession>
<reference evidence="5 6" key="1">
    <citation type="submission" date="2019-03" db="EMBL/GenBank/DDBJ databases">
        <title>Draft genome sequences of novel Actinobacteria.</title>
        <authorList>
            <person name="Sahin N."/>
            <person name="Ay H."/>
            <person name="Saygin H."/>
        </authorList>
    </citation>
    <scope>NUCLEOTIDE SEQUENCE [LARGE SCALE GENOMIC DNA]</scope>
    <source>
        <strain evidence="5 6">5K548</strain>
    </source>
</reference>